<keyword evidence="1" id="KW-0812">Transmembrane</keyword>
<evidence type="ECO:0000313" key="2">
    <source>
        <dbReference type="EMBL" id="KJA14646.1"/>
    </source>
</evidence>
<keyword evidence="3" id="KW-1185">Reference proteome</keyword>
<evidence type="ECO:0000313" key="3">
    <source>
        <dbReference type="Proteomes" id="UP000054270"/>
    </source>
</evidence>
<feature type="transmembrane region" description="Helical" evidence="1">
    <location>
        <begin position="33"/>
        <end position="64"/>
    </location>
</feature>
<keyword evidence="1" id="KW-1133">Transmembrane helix</keyword>
<dbReference type="AlphaFoldDB" id="A0A0D2NDG5"/>
<reference evidence="3" key="1">
    <citation type="submission" date="2014-04" db="EMBL/GenBank/DDBJ databases">
        <title>Evolutionary Origins and Diversification of the Mycorrhizal Mutualists.</title>
        <authorList>
            <consortium name="DOE Joint Genome Institute"/>
            <consortium name="Mycorrhizal Genomics Consortium"/>
            <person name="Kohler A."/>
            <person name="Kuo A."/>
            <person name="Nagy L.G."/>
            <person name="Floudas D."/>
            <person name="Copeland A."/>
            <person name="Barry K.W."/>
            <person name="Cichocki N."/>
            <person name="Veneault-Fourrey C."/>
            <person name="LaButti K."/>
            <person name="Lindquist E.A."/>
            <person name="Lipzen A."/>
            <person name="Lundell T."/>
            <person name="Morin E."/>
            <person name="Murat C."/>
            <person name="Riley R."/>
            <person name="Ohm R."/>
            <person name="Sun H."/>
            <person name="Tunlid A."/>
            <person name="Henrissat B."/>
            <person name="Grigoriev I.V."/>
            <person name="Hibbett D.S."/>
            <person name="Martin F."/>
        </authorList>
    </citation>
    <scope>NUCLEOTIDE SEQUENCE [LARGE SCALE GENOMIC DNA]</scope>
    <source>
        <strain evidence="3">FD-334 SS-4</strain>
    </source>
</reference>
<name>A0A0D2NDG5_HYPSF</name>
<proteinExistence type="predicted"/>
<dbReference type="Proteomes" id="UP000054270">
    <property type="component" value="Unassembled WGS sequence"/>
</dbReference>
<dbReference type="EMBL" id="KN817670">
    <property type="protein sequence ID" value="KJA14646.1"/>
    <property type="molecule type" value="Genomic_DNA"/>
</dbReference>
<sequence length="67" mass="7573">MLGCSSLRLSGPPQQCFSFSARFSFFSPSLLPLASFVVFGFFLFLFIYHFAFIPSFPLTLTLYLSSK</sequence>
<evidence type="ECO:0000256" key="1">
    <source>
        <dbReference type="SAM" id="Phobius"/>
    </source>
</evidence>
<accession>A0A0D2NDG5</accession>
<organism evidence="2 3">
    <name type="scientific">Hypholoma sublateritium (strain FD-334 SS-4)</name>
    <dbReference type="NCBI Taxonomy" id="945553"/>
    <lineage>
        <taxon>Eukaryota</taxon>
        <taxon>Fungi</taxon>
        <taxon>Dikarya</taxon>
        <taxon>Basidiomycota</taxon>
        <taxon>Agaricomycotina</taxon>
        <taxon>Agaricomycetes</taxon>
        <taxon>Agaricomycetidae</taxon>
        <taxon>Agaricales</taxon>
        <taxon>Agaricineae</taxon>
        <taxon>Strophariaceae</taxon>
        <taxon>Hypholoma</taxon>
    </lineage>
</organism>
<gene>
    <name evidence="2" type="ORF">HYPSUDRAFT_48950</name>
</gene>
<protein>
    <submittedName>
        <fullName evidence="2">Uncharacterized protein</fullName>
    </submittedName>
</protein>
<keyword evidence="1" id="KW-0472">Membrane</keyword>